<feature type="non-terminal residue" evidence="2">
    <location>
        <position position="1"/>
    </location>
</feature>
<comment type="caution">
    <text evidence="2">The sequence shown here is derived from an EMBL/GenBank/DDBJ whole genome shotgun (WGS) entry which is preliminary data.</text>
</comment>
<protein>
    <submittedName>
        <fullName evidence="2">Uncharacterized protein</fullName>
    </submittedName>
</protein>
<feature type="compositionally biased region" description="Basic and acidic residues" evidence="1">
    <location>
        <begin position="17"/>
        <end position="32"/>
    </location>
</feature>
<proteinExistence type="predicted"/>
<sequence>QKNRSFRPGEGVTVELTARHTSDGRVDSHQSDDEPSPVPSTSSSPRLWVMEVLTDRQMSDGPSRRLSLRP</sequence>
<accession>A0ABS8WTW6</accession>
<evidence type="ECO:0000313" key="3">
    <source>
        <dbReference type="Proteomes" id="UP000823775"/>
    </source>
</evidence>
<reference evidence="2 3" key="1">
    <citation type="journal article" date="2021" name="BMC Genomics">
        <title>Datura genome reveals duplications of psychoactive alkaloid biosynthetic genes and high mutation rate following tissue culture.</title>
        <authorList>
            <person name="Rajewski A."/>
            <person name="Carter-House D."/>
            <person name="Stajich J."/>
            <person name="Litt A."/>
        </authorList>
    </citation>
    <scope>NUCLEOTIDE SEQUENCE [LARGE SCALE GENOMIC DNA]</scope>
    <source>
        <strain evidence="2">AR-01</strain>
    </source>
</reference>
<name>A0ABS8WTW6_DATST</name>
<evidence type="ECO:0000313" key="2">
    <source>
        <dbReference type="EMBL" id="MCE3215017.1"/>
    </source>
</evidence>
<evidence type="ECO:0000256" key="1">
    <source>
        <dbReference type="SAM" id="MobiDB-lite"/>
    </source>
</evidence>
<gene>
    <name evidence="2" type="ORF">HAX54_000561</name>
</gene>
<dbReference type="Proteomes" id="UP000823775">
    <property type="component" value="Unassembled WGS sequence"/>
</dbReference>
<feature type="region of interest" description="Disordered" evidence="1">
    <location>
        <begin position="1"/>
        <end position="70"/>
    </location>
</feature>
<keyword evidence="3" id="KW-1185">Reference proteome</keyword>
<dbReference type="EMBL" id="JACEIK010010161">
    <property type="protein sequence ID" value="MCE3215017.1"/>
    <property type="molecule type" value="Genomic_DNA"/>
</dbReference>
<organism evidence="2 3">
    <name type="scientific">Datura stramonium</name>
    <name type="common">Jimsonweed</name>
    <name type="synonym">Common thornapple</name>
    <dbReference type="NCBI Taxonomy" id="4076"/>
    <lineage>
        <taxon>Eukaryota</taxon>
        <taxon>Viridiplantae</taxon>
        <taxon>Streptophyta</taxon>
        <taxon>Embryophyta</taxon>
        <taxon>Tracheophyta</taxon>
        <taxon>Spermatophyta</taxon>
        <taxon>Magnoliopsida</taxon>
        <taxon>eudicotyledons</taxon>
        <taxon>Gunneridae</taxon>
        <taxon>Pentapetalae</taxon>
        <taxon>asterids</taxon>
        <taxon>lamiids</taxon>
        <taxon>Solanales</taxon>
        <taxon>Solanaceae</taxon>
        <taxon>Solanoideae</taxon>
        <taxon>Datureae</taxon>
        <taxon>Datura</taxon>
    </lineage>
</organism>